<dbReference type="EMBL" id="MHKX01000022">
    <property type="protein sequence ID" value="OGY97814.1"/>
    <property type="molecule type" value="Genomic_DNA"/>
</dbReference>
<dbReference type="PANTHER" id="PTHR45947">
    <property type="entry name" value="SULFOQUINOVOSYL TRANSFERASE SQD2"/>
    <property type="match status" value="1"/>
</dbReference>
<evidence type="ECO:0000259" key="2">
    <source>
        <dbReference type="Pfam" id="PF13579"/>
    </source>
</evidence>
<dbReference type="InterPro" id="IPR028098">
    <property type="entry name" value="Glyco_trans_4-like_N"/>
</dbReference>
<gene>
    <name evidence="3" type="ORF">A2855_02960</name>
</gene>
<dbReference type="Gene3D" id="3.40.50.2000">
    <property type="entry name" value="Glycogen Phosphorylase B"/>
    <property type="match status" value="2"/>
</dbReference>
<dbReference type="SUPFAM" id="SSF53756">
    <property type="entry name" value="UDP-Glycosyltransferase/glycogen phosphorylase"/>
    <property type="match status" value="1"/>
</dbReference>
<evidence type="ECO:0000313" key="4">
    <source>
        <dbReference type="Proteomes" id="UP000179059"/>
    </source>
</evidence>
<organism evidence="3 4">
    <name type="scientific">Candidatus Liptonbacteria bacterium RIFCSPHIGHO2_01_FULL_57_28</name>
    <dbReference type="NCBI Taxonomy" id="1798647"/>
    <lineage>
        <taxon>Bacteria</taxon>
        <taxon>Candidatus Liptoniibacteriota</taxon>
    </lineage>
</organism>
<dbReference type="InterPro" id="IPR050194">
    <property type="entry name" value="Glycosyltransferase_grp1"/>
</dbReference>
<accession>A0A1G2C8U0</accession>
<dbReference type="PANTHER" id="PTHR45947:SF3">
    <property type="entry name" value="SULFOQUINOVOSYL TRANSFERASE SQD2"/>
    <property type="match status" value="1"/>
</dbReference>
<dbReference type="Proteomes" id="UP000179059">
    <property type="component" value="Unassembled WGS sequence"/>
</dbReference>
<reference evidence="3 4" key="1">
    <citation type="journal article" date="2016" name="Nat. Commun.">
        <title>Thousands of microbial genomes shed light on interconnected biogeochemical processes in an aquifer system.</title>
        <authorList>
            <person name="Anantharaman K."/>
            <person name="Brown C.T."/>
            <person name="Hug L.A."/>
            <person name="Sharon I."/>
            <person name="Castelle C.J."/>
            <person name="Probst A.J."/>
            <person name="Thomas B.C."/>
            <person name="Singh A."/>
            <person name="Wilkins M.J."/>
            <person name="Karaoz U."/>
            <person name="Brodie E.L."/>
            <person name="Williams K.H."/>
            <person name="Hubbard S.S."/>
            <person name="Banfield J.F."/>
        </authorList>
    </citation>
    <scope>NUCLEOTIDE SEQUENCE [LARGE SCALE GENOMIC DNA]</scope>
</reference>
<dbReference type="Pfam" id="PF00534">
    <property type="entry name" value="Glycos_transf_1"/>
    <property type="match status" value="1"/>
</dbReference>
<evidence type="ECO:0008006" key="5">
    <source>
        <dbReference type="Google" id="ProtNLM"/>
    </source>
</evidence>
<dbReference type="AlphaFoldDB" id="A0A1G2C8U0"/>
<evidence type="ECO:0000259" key="1">
    <source>
        <dbReference type="Pfam" id="PF00534"/>
    </source>
</evidence>
<proteinExistence type="predicted"/>
<protein>
    <recommendedName>
        <fullName evidence="5">Glycosyltransferase subfamily 4-like N-terminal domain-containing protein</fullName>
    </recommendedName>
</protein>
<comment type="caution">
    <text evidence="3">The sequence shown here is derived from an EMBL/GenBank/DDBJ whole genome shotgun (WGS) entry which is preliminary data.</text>
</comment>
<sequence>MKVLHVTPAYLPAYRYGGPIQSVHALNKYLVRLGAEVTVYTTAMDGPGELDVPLSTAAELKPVERDGVQVCYFKPSWPRSWFYSRDMRDALAAHAGEFDIVHITSVFLAASTLGARAARATGKPYVISPRGSLMAAPLEKKSPLKKRLYMVLRERGNLEGAAGIHFTTEPEKAEYEKLGYRLRRAIVIPNGLDQDTLADGNPEVFRKKFGIPANKRIVLFLGRLNWKKGLDTLIPAFAPVAKENPEAVLVLAGGDDDNYRPAIEKMITAAGIQDKVVFTGPLAGADRTAAYRNAEIFVLPSYAENFGVAVVEAMYFGVPVIVSEEVALASMVRESGAGLVVKKDTQELAGTMSDLLKDPARLKAMGEHGISLAANKFSYAKVAQGMLEAYREVIASRGVDKGR</sequence>
<feature type="domain" description="Glycosyltransferase subfamily 4-like N-terminal" evidence="2">
    <location>
        <begin position="17"/>
        <end position="191"/>
    </location>
</feature>
<dbReference type="STRING" id="1798647.A2855_02960"/>
<dbReference type="GO" id="GO:0016758">
    <property type="term" value="F:hexosyltransferase activity"/>
    <property type="evidence" value="ECO:0007669"/>
    <property type="project" value="TreeGrafter"/>
</dbReference>
<evidence type="ECO:0000313" key="3">
    <source>
        <dbReference type="EMBL" id="OGY97814.1"/>
    </source>
</evidence>
<dbReference type="Pfam" id="PF13579">
    <property type="entry name" value="Glyco_trans_4_4"/>
    <property type="match status" value="1"/>
</dbReference>
<dbReference type="InterPro" id="IPR001296">
    <property type="entry name" value="Glyco_trans_1"/>
</dbReference>
<name>A0A1G2C8U0_9BACT</name>
<feature type="domain" description="Glycosyl transferase family 1" evidence="1">
    <location>
        <begin position="204"/>
        <end position="369"/>
    </location>
</feature>